<evidence type="ECO:0000313" key="2">
    <source>
        <dbReference type="EMBL" id="EGO23401.1"/>
    </source>
</evidence>
<gene>
    <name evidence="2" type="ORF">SERLADRAFT_469276</name>
</gene>
<name>F8NZX4_SERL9</name>
<dbReference type="RefSeq" id="XP_007319163.1">
    <property type="nucleotide sequence ID" value="XM_007319101.1"/>
</dbReference>
<dbReference type="HOGENOM" id="CLU_3107887_0_0_1"/>
<protein>
    <submittedName>
        <fullName evidence="2">Uncharacterized protein</fullName>
    </submittedName>
</protein>
<dbReference type="GeneID" id="18819579"/>
<dbReference type="KEGG" id="sla:SERLADRAFT_469276"/>
<reference evidence="2" key="1">
    <citation type="submission" date="2011-04" db="EMBL/GenBank/DDBJ databases">
        <title>Evolution of plant cell wall degrading machinery underlies the functional diversity of forest fungi.</title>
        <authorList>
            <consortium name="US DOE Joint Genome Institute (JGI-PGF)"/>
            <person name="Eastwood D.C."/>
            <person name="Floudas D."/>
            <person name="Binder M."/>
            <person name="Majcherczyk A."/>
            <person name="Schneider P."/>
            <person name="Aerts A."/>
            <person name="Asiegbu F.O."/>
            <person name="Baker S.E."/>
            <person name="Barry K."/>
            <person name="Bendiksby M."/>
            <person name="Blumentritt M."/>
            <person name="Coutinho P.M."/>
            <person name="Cullen D."/>
            <person name="Cullen D."/>
            <person name="Gathman A."/>
            <person name="Goodell B."/>
            <person name="Henrissat B."/>
            <person name="Ihrmark K."/>
            <person name="Kauserud H."/>
            <person name="Kohler A."/>
            <person name="LaButti K."/>
            <person name="Lapidus A."/>
            <person name="Lavin J.L."/>
            <person name="Lee Y.-H."/>
            <person name="Lindquist E."/>
            <person name="Lilly W."/>
            <person name="Lucas S."/>
            <person name="Morin E."/>
            <person name="Murat C."/>
            <person name="Oguiza J.A."/>
            <person name="Park J."/>
            <person name="Pisabarro A.G."/>
            <person name="Riley R."/>
            <person name="Rosling A."/>
            <person name="Salamov A."/>
            <person name="Schmidt O."/>
            <person name="Schmutz J."/>
            <person name="Skrede I."/>
            <person name="Stenlid J."/>
            <person name="Wiebenga A."/>
            <person name="Xie X."/>
            <person name="Kues U."/>
            <person name="Hibbett D.S."/>
            <person name="Hoffmeister D."/>
            <person name="Hogberg N."/>
            <person name="Martin F."/>
            <person name="Grigoriev I.V."/>
            <person name="Watkinson S.C."/>
        </authorList>
    </citation>
    <scope>NUCLEOTIDE SEQUENCE</scope>
    <source>
        <strain evidence="2">S7.9</strain>
    </source>
</reference>
<dbReference type="EMBL" id="GL945435">
    <property type="protein sequence ID" value="EGO23401.1"/>
    <property type="molecule type" value="Genomic_DNA"/>
</dbReference>
<accession>F8NZX4</accession>
<organism>
    <name type="scientific">Serpula lacrymans var. lacrymans (strain S7.9)</name>
    <name type="common">Dry rot fungus</name>
    <dbReference type="NCBI Taxonomy" id="578457"/>
    <lineage>
        <taxon>Eukaryota</taxon>
        <taxon>Fungi</taxon>
        <taxon>Dikarya</taxon>
        <taxon>Basidiomycota</taxon>
        <taxon>Agaricomycotina</taxon>
        <taxon>Agaricomycetes</taxon>
        <taxon>Agaricomycetidae</taxon>
        <taxon>Boletales</taxon>
        <taxon>Coniophorineae</taxon>
        <taxon>Serpulaceae</taxon>
        <taxon>Serpula</taxon>
    </lineage>
</organism>
<dbReference type="Proteomes" id="UP000008064">
    <property type="component" value="Unassembled WGS sequence"/>
</dbReference>
<proteinExistence type="predicted"/>
<dbReference type="AlphaFoldDB" id="F8NZX4"/>
<evidence type="ECO:0000256" key="1">
    <source>
        <dbReference type="SAM" id="MobiDB-lite"/>
    </source>
</evidence>
<sequence>MSPTHCPGTSKRKKLGGFRQEQYSQSQALPHYAPLVVSLSFRNSSSVVIPT</sequence>
<feature type="region of interest" description="Disordered" evidence="1">
    <location>
        <begin position="1"/>
        <end position="21"/>
    </location>
</feature>